<reference evidence="3" key="1">
    <citation type="journal article" date="2019" name="Int. J. Syst. Evol. Microbiol.">
        <title>The Global Catalogue of Microorganisms (GCM) 10K type strain sequencing project: providing services to taxonomists for standard genome sequencing and annotation.</title>
        <authorList>
            <consortium name="The Broad Institute Genomics Platform"/>
            <consortium name="The Broad Institute Genome Sequencing Center for Infectious Disease"/>
            <person name="Wu L."/>
            <person name="Ma J."/>
        </authorList>
    </citation>
    <scope>NUCLEOTIDE SEQUENCE [LARGE SCALE GENOMIC DNA]</scope>
    <source>
        <strain evidence="3">CGMCC 1.19062</strain>
    </source>
</reference>
<organism evidence="2 3">
    <name type="scientific">Lacibacterium aquatile</name>
    <dbReference type="NCBI Taxonomy" id="1168082"/>
    <lineage>
        <taxon>Bacteria</taxon>
        <taxon>Pseudomonadati</taxon>
        <taxon>Pseudomonadota</taxon>
        <taxon>Alphaproteobacteria</taxon>
        <taxon>Rhodospirillales</taxon>
        <taxon>Rhodospirillaceae</taxon>
    </lineage>
</organism>
<comment type="caution">
    <text evidence="2">The sequence shown here is derived from an EMBL/GenBank/DDBJ whole genome shotgun (WGS) entry which is preliminary data.</text>
</comment>
<dbReference type="Proteomes" id="UP001597295">
    <property type="component" value="Unassembled WGS sequence"/>
</dbReference>
<proteinExistence type="predicted"/>
<evidence type="ECO:0000256" key="1">
    <source>
        <dbReference type="SAM" id="SignalP"/>
    </source>
</evidence>
<evidence type="ECO:0008006" key="4">
    <source>
        <dbReference type="Google" id="ProtNLM"/>
    </source>
</evidence>
<dbReference type="EMBL" id="JBHUIP010000012">
    <property type="protein sequence ID" value="MFD2264200.1"/>
    <property type="molecule type" value="Genomic_DNA"/>
</dbReference>
<accession>A0ABW5DTN0</accession>
<evidence type="ECO:0000313" key="2">
    <source>
        <dbReference type="EMBL" id="MFD2264200.1"/>
    </source>
</evidence>
<keyword evidence="1" id="KW-0732">Signal</keyword>
<sequence length="152" mass="16507">MSYSAAALLIAALLAHSASAAPLKLSQEQLLQFGLGDKITLTEGKTPDGRPLHSGQSADGKAKLEIIGTKAVVEEATYSFPIPPDERQPDTETGQGFASNVFPRWYGVTEWYYQVVQESKTNPTVTMKRDKRVLTFKRDDAAGVITLHAVGE</sequence>
<name>A0ABW5DTN0_9PROT</name>
<feature type="chain" id="PRO_5046794129" description="Lipoprotein" evidence="1">
    <location>
        <begin position="21"/>
        <end position="152"/>
    </location>
</feature>
<dbReference type="RefSeq" id="WP_379877250.1">
    <property type="nucleotide sequence ID" value="NZ_JBHUIP010000012.1"/>
</dbReference>
<keyword evidence="3" id="KW-1185">Reference proteome</keyword>
<feature type="signal peptide" evidence="1">
    <location>
        <begin position="1"/>
        <end position="20"/>
    </location>
</feature>
<gene>
    <name evidence="2" type="ORF">ACFSM5_14960</name>
</gene>
<evidence type="ECO:0000313" key="3">
    <source>
        <dbReference type="Proteomes" id="UP001597295"/>
    </source>
</evidence>
<protein>
    <recommendedName>
        <fullName evidence="4">Lipoprotein</fullName>
    </recommendedName>
</protein>